<comment type="similarity">
    <text evidence="1 6 7">Belongs to the bacterial ribosomal protein bL21 family.</text>
</comment>
<evidence type="ECO:0000256" key="7">
    <source>
        <dbReference type="RuleBase" id="RU000562"/>
    </source>
</evidence>
<comment type="function">
    <text evidence="6 7">This protein binds to 23S rRNA in the presence of protein L20.</text>
</comment>
<dbReference type="EMBL" id="CP042243">
    <property type="protein sequence ID" value="QEK12035.1"/>
    <property type="molecule type" value="Genomic_DNA"/>
</dbReference>
<dbReference type="KEGG" id="crs:FQB35_06415"/>
<dbReference type="GO" id="GO:0019843">
    <property type="term" value="F:rRNA binding"/>
    <property type="evidence" value="ECO:0007669"/>
    <property type="project" value="UniProtKB-UniRule"/>
</dbReference>
<sequence length="103" mass="11457">MYAIIETGGKQYRVQEGDTLFVEKIEANEGETVEFDKVLALSKEGKLSVGAPVVDGAKVSATVLENGKAPKIIVFKYKAKKDYRKKQGHRQPYTKIKIEKING</sequence>
<dbReference type="PANTHER" id="PTHR21349:SF0">
    <property type="entry name" value="LARGE RIBOSOMAL SUBUNIT PROTEIN BL21M"/>
    <property type="match status" value="1"/>
</dbReference>
<evidence type="ECO:0000313" key="8">
    <source>
        <dbReference type="EMBL" id="QEK12035.1"/>
    </source>
</evidence>
<dbReference type="GO" id="GO:0005737">
    <property type="term" value="C:cytoplasm"/>
    <property type="evidence" value="ECO:0007669"/>
    <property type="project" value="UniProtKB-ARBA"/>
</dbReference>
<evidence type="ECO:0000256" key="4">
    <source>
        <dbReference type="ARBA" id="ARBA00022980"/>
    </source>
</evidence>
<dbReference type="PROSITE" id="PS01169">
    <property type="entry name" value="RIBOSOMAL_L21"/>
    <property type="match status" value="1"/>
</dbReference>
<gene>
    <name evidence="6 8" type="primary">rplU</name>
    <name evidence="8" type="ORF">FQB35_06415</name>
</gene>
<evidence type="ECO:0000256" key="1">
    <source>
        <dbReference type="ARBA" id="ARBA00008563"/>
    </source>
</evidence>
<organism evidence="8 9">
    <name type="scientific">Crassaminicella thermophila</name>
    <dbReference type="NCBI Taxonomy" id="2599308"/>
    <lineage>
        <taxon>Bacteria</taxon>
        <taxon>Bacillati</taxon>
        <taxon>Bacillota</taxon>
        <taxon>Clostridia</taxon>
        <taxon>Eubacteriales</taxon>
        <taxon>Clostridiaceae</taxon>
        <taxon>Crassaminicella</taxon>
    </lineage>
</organism>
<evidence type="ECO:0000256" key="5">
    <source>
        <dbReference type="ARBA" id="ARBA00023274"/>
    </source>
</evidence>
<comment type="subunit">
    <text evidence="6">Part of the 50S ribosomal subunit. Contacts protein L20.</text>
</comment>
<dbReference type="InterPro" id="IPR028909">
    <property type="entry name" value="bL21-like"/>
</dbReference>
<dbReference type="GO" id="GO:0006412">
    <property type="term" value="P:translation"/>
    <property type="evidence" value="ECO:0007669"/>
    <property type="project" value="UniProtKB-UniRule"/>
</dbReference>
<dbReference type="AlphaFoldDB" id="A0A5C0SBP5"/>
<keyword evidence="9" id="KW-1185">Reference proteome</keyword>
<name>A0A5C0SBP5_CRATE</name>
<reference evidence="8 9" key="1">
    <citation type="submission" date="2019-07" db="EMBL/GenBank/DDBJ databases">
        <title>Complete genome of Crassaminicella thermophila SY095.</title>
        <authorList>
            <person name="Li X."/>
        </authorList>
    </citation>
    <scope>NUCLEOTIDE SEQUENCE [LARGE SCALE GENOMIC DNA]</scope>
    <source>
        <strain evidence="8 9">SY095</strain>
    </source>
</reference>
<keyword evidence="4 6" id="KW-0689">Ribosomal protein</keyword>
<dbReference type="RefSeq" id="WP_148809190.1">
    <property type="nucleotide sequence ID" value="NZ_CP042243.1"/>
</dbReference>
<dbReference type="PANTHER" id="PTHR21349">
    <property type="entry name" value="50S RIBOSOMAL PROTEIN L21"/>
    <property type="match status" value="1"/>
</dbReference>
<dbReference type="InterPro" id="IPR001787">
    <property type="entry name" value="Ribosomal_bL21"/>
</dbReference>
<dbReference type="SUPFAM" id="SSF141091">
    <property type="entry name" value="L21p-like"/>
    <property type="match status" value="1"/>
</dbReference>
<dbReference type="GO" id="GO:1990904">
    <property type="term" value="C:ribonucleoprotein complex"/>
    <property type="evidence" value="ECO:0007669"/>
    <property type="project" value="UniProtKB-KW"/>
</dbReference>
<accession>A0A5C0SBP5</accession>
<dbReference type="OrthoDB" id="9813334at2"/>
<dbReference type="InterPro" id="IPR018258">
    <property type="entry name" value="Ribosomal_bL21_CS"/>
</dbReference>
<dbReference type="GO" id="GO:0003735">
    <property type="term" value="F:structural constituent of ribosome"/>
    <property type="evidence" value="ECO:0007669"/>
    <property type="project" value="InterPro"/>
</dbReference>
<evidence type="ECO:0000256" key="3">
    <source>
        <dbReference type="ARBA" id="ARBA00022884"/>
    </source>
</evidence>
<keyword evidence="2 6" id="KW-0699">rRNA-binding</keyword>
<proteinExistence type="inferred from homology"/>
<protein>
    <recommendedName>
        <fullName evidence="6">Large ribosomal subunit protein bL21</fullName>
    </recommendedName>
</protein>
<dbReference type="Pfam" id="PF00829">
    <property type="entry name" value="Ribosomal_L21p"/>
    <property type="match status" value="1"/>
</dbReference>
<keyword evidence="5 6" id="KW-0687">Ribonucleoprotein</keyword>
<evidence type="ECO:0000256" key="2">
    <source>
        <dbReference type="ARBA" id="ARBA00022730"/>
    </source>
</evidence>
<dbReference type="NCBIfam" id="TIGR00061">
    <property type="entry name" value="L21"/>
    <property type="match status" value="1"/>
</dbReference>
<dbReference type="Proteomes" id="UP000324646">
    <property type="component" value="Chromosome"/>
</dbReference>
<dbReference type="HAMAP" id="MF_01363">
    <property type="entry name" value="Ribosomal_bL21"/>
    <property type="match status" value="1"/>
</dbReference>
<keyword evidence="3 6" id="KW-0694">RNA-binding</keyword>
<dbReference type="InterPro" id="IPR036164">
    <property type="entry name" value="bL21-like_sf"/>
</dbReference>
<evidence type="ECO:0000256" key="6">
    <source>
        <dbReference type="HAMAP-Rule" id="MF_01363"/>
    </source>
</evidence>
<evidence type="ECO:0000313" key="9">
    <source>
        <dbReference type="Proteomes" id="UP000324646"/>
    </source>
</evidence>
<dbReference type="GO" id="GO:0005840">
    <property type="term" value="C:ribosome"/>
    <property type="evidence" value="ECO:0007669"/>
    <property type="project" value="UniProtKB-KW"/>
</dbReference>